<dbReference type="GO" id="GO:0016758">
    <property type="term" value="F:hexosyltransferase activity"/>
    <property type="evidence" value="ECO:0007669"/>
    <property type="project" value="InterPro"/>
</dbReference>
<protein>
    <recommendedName>
        <fullName evidence="12">DUF2029 domain-containing protein</fullName>
    </recommendedName>
</protein>
<keyword evidence="4" id="KW-0808">Transferase</keyword>
<comment type="caution">
    <text evidence="10">The sequence shown here is derived from an EMBL/GenBank/DDBJ whole genome shotgun (WGS) entry which is preliminary data.</text>
</comment>
<sequence length="385" mass="43736">MRIAAAPWIPGHPFDINLFKSWAISAANNLTGFYSISSSDYPPFYIYILYMVGKLASVSTMSHYFTLLIKLPSILADVATAYLLYKVARKYVSFEMSLMIAAFYTFNPAIFINSTFWGQVDSFFTLIVVAAIHLLSQNRMGWSTVLLAAAVLMKPQGIIYLPVLMFELFRVKRLKSWFIVAVSGWVTALLIVAPFSFGQDPMWLFKLYSRTLNEYPYASVNAFNFFSLLGANYKQDTSKLLLFSYHTWGMLFIVIVTLFSWWMYRKGRNGKFASVAALVQIAGVFTFSSSMHERYLFPAAALALLAYTYLQDKRLLWLSAGFSLTIFINTYSIFYNSVNGGAPYNFTLFMTSLLNVLLCVFLAKVVWDHCFLKVRHGGVQDCAVD</sequence>
<evidence type="ECO:0000256" key="8">
    <source>
        <dbReference type="ARBA" id="ARBA00024033"/>
    </source>
</evidence>
<keyword evidence="11" id="KW-1185">Reference proteome</keyword>
<dbReference type="PANTHER" id="PTHR33908">
    <property type="entry name" value="MANNOSYLTRANSFERASE YKCB-RELATED"/>
    <property type="match status" value="1"/>
</dbReference>
<comment type="similarity">
    <text evidence="8">Belongs to the glycosyltransferase 87 family.</text>
</comment>
<dbReference type="AlphaFoldDB" id="A0AAV4LCE2"/>
<evidence type="ECO:0000256" key="5">
    <source>
        <dbReference type="ARBA" id="ARBA00022692"/>
    </source>
</evidence>
<feature type="transmembrane region" description="Helical" evidence="9">
    <location>
        <begin position="315"/>
        <end position="334"/>
    </location>
</feature>
<evidence type="ECO:0000313" key="11">
    <source>
        <dbReference type="Proteomes" id="UP001057291"/>
    </source>
</evidence>
<evidence type="ECO:0000256" key="2">
    <source>
        <dbReference type="ARBA" id="ARBA00022475"/>
    </source>
</evidence>
<dbReference type="GO" id="GO:0005886">
    <property type="term" value="C:plasma membrane"/>
    <property type="evidence" value="ECO:0007669"/>
    <property type="project" value="UniProtKB-SubCell"/>
</dbReference>
<evidence type="ECO:0000256" key="6">
    <source>
        <dbReference type="ARBA" id="ARBA00022989"/>
    </source>
</evidence>
<dbReference type="GO" id="GO:0009103">
    <property type="term" value="P:lipopolysaccharide biosynthetic process"/>
    <property type="evidence" value="ECO:0007669"/>
    <property type="project" value="UniProtKB-ARBA"/>
</dbReference>
<gene>
    <name evidence="10" type="ORF">DNHGIG_09350</name>
</gene>
<evidence type="ECO:0000313" key="10">
    <source>
        <dbReference type="EMBL" id="GIM45386.1"/>
    </source>
</evidence>
<dbReference type="Proteomes" id="UP001057291">
    <property type="component" value="Unassembled WGS sequence"/>
</dbReference>
<evidence type="ECO:0000256" key="7">
    <source>
        <dbReference type="ARBA" id="ARBA00023136"/>
    </source>
</evidence>
<name>A0AAV4LCE2_9BACL</name>
<accession>A0AAV4LCE2</accession>
<evidence type="ECO:0000256" key="4">
    <source>
        <dbReference type="ARBA" id="ARBA00022679"/>
    </source>
</evidence>
<keyword evidence="5 9" id="KW-0812">Transmembrane</keyword>
<dbReference type="PANTHER" id="PTHR33908:SF11">
    <property type="entry name" value="MEMBRANE PROTEIN"/>
    <property type="match status" value="1"/>
</dbReference>
<feature type="transmembrane region" description="Helical" evidence="9">
    <location>
        <begin position="177"/>
        <end position="195"/>
    </location>
</feature>
<dbReference type="InterPro" id="IPR018584">
    <property type="entry name" value="GT87"/>
</dbReference>
<keyword evidence="2" id="KW-1003">Cell membrane</keyword>
<evidence type="ECO:0000256" key="9">
    <source>
        <dbReference type="SAM" id="Phobius"/>
    </source>
</evidence>
<dbReference type="EMBL" id="BOQE01000001">
    <property type="protein sequence ID" value="GIM45386.1"/>
    <property type="molecule type" value="Genomic_DNA"/>
</dbReference>
<keyword evidence="6 9" id="KW-1133">Transmembrane helix</keyword>
<comment type="subcellular location">
    <subcellularLocation>
        <location evidence="1">Cell membrane</location>
        <topology evidence="1">Multi-pass membrane protein</topology>
    </subcellularLocation>
</comment>
<keyword evidence="7 9" id="KW-0472">Membrane</keyword>
<dbReference type="GO" id="GO:0016763">
    <property type="term" value="F:pentosyltransferase activity"/>
    <property type="evidence" value="ECO:0007669"/>
    <property type="project" value="TreeGrafter"/>
</dbReference>
<dbReference type="Pfam" id="PF09594">
    <property type="entry name" value="GT87"/>
    <property type="match status" value="1"/>
</dbReference>
<keyword evidence="3" id="KW-0328">Glycosyltransferase</keyword>
<feature type="transmembrane region" description="Helical" evidence="9">
    <location>
        <begin position="92"/>
        <end position="110"/>
    </location>
</feature>
<evidence type="ECO:0000256" key="1">
    <source>
        <dbReference type="ARBA" id="ARBA00004651"/>
    </source>
</evidence>
<feature type="transmembrane region" description="Helical" evidence="9">
    <location>
        <begin position="142"/>
        <end position="165"/>
    </location>
</feature>
<feature type="transmembrane region" description="Helical" evidence="9">
    <location>
        <begin position="245"/>
        <end position="264"/>
    </location>
</feature>
<dbReference type="InterPro" id="IPR050297">
    <property type="entry name" value="LipidA_mod_glycosyltrf_83"/>
</dbReference>
<reference evidence="10" key="1">
    <citation type="journal article" date="2023" name="Int. J. Syst. Evol. Microbiol.">
        <title>Collibacillus ludicampi gen. nov., sp. nov., a new soil bacterium of the family Alicyclobacillaceae.</title>
        <authorList>
            <person name="Jojima T."/>
            <person name="Ioku Y."/>
            <person name="Fukuta Y."/>
            <person name="Shirasaka N."/>
            <person name="Matsumura Y."/>
            <person name="Mori M."/>
        </authorList>
    </citation>
    <scope>NUCLEOTIDE SEQUENCE</scope>
    <source>
        <strain evidence="10">TP075</strain>
    </source>
</reference>
<feature type="transmembrane region" description="Helical" evidence="9">
    <location>
        <begin position="64"/>
        <end position="85"/>
    </location>
</feature>
<feature type="transmembrane region" description="Helical" evidence="9">
    <location>
        <begin position="346"/>
        <end position="367"/>
    </location>
</feature>
<evidence type="ECO:0000256" key="3">
    <source>
        <dbReference type="ARBA" id="ARBA00022676"/>
    </source>
</evidence>
<organism evidence="10 11">
    <name type="scientific">Collibacillus ludicampi</name>
    <dbReference type="NCBI Taxonomy" id="2771369"/>
    <lineage>
        <taxon>Bacteria</taxon>
        <taxon>Bacillati</taxon>
        <taxon>Bacillota</taxon>
        <taxon>Bacilli</taxon>
        <taxon>Bacillales</taxon>
        <taxon>Alicyclobacillaceae</taxon>
        <taxon>Collibacillus</taxon>
    </lineage>
</organism>
<proteinExistence type="inferred from homology"/>
<evidence type="ECO:0008006" key="12">
    <source>
        <dbReference type="Google" id="ProtNLM"/>
    </source>
</evidence>